<protein>
    <submittedName>
        <fullName evidence="2">Uncharacterized protein</fullName>
    </submittedName>
</protein>
<dbReference type="EMBL" id="KV749234">
    <property type="protein sequence ID" value="OCL10485.1"/>
    <property type="molecule type" value="Genomic_DNA"/>
</dbReference>
<name>A0A8E2F529_9PEZI</name>
<keyword evidence="1" id="KW-0732">Signal</keyword>
<gene>
    <name evidence="2" type="ORF">AOQ84DRAFT_215572</name>
</gene>
<accession>A0A8E2F529</accession>
<evidence type="ECO:0000256" key="1">
    <source>
        <dbReference type="SAM" id="SignalP"/>
    </source>
</evidence>
<evidence type="ECO:0000313" key="3">
    <source>
        <dbReference type="Proteomes" id="UP000250140"/>
    </source>
</evidence>
<keyword evidence="3" id="KW-1185">Reference proteome</keyword>
<dbReference type="AlphaFoldDB" id="A0A8E2F529"/>
<proteinExistence type="predicted"/>
<sequence>MFHLIILSMVVAASGSLASEMYRKNTAFPQTRGDPYPAFGILSFSEEQTPFSRLVTRIHAFREVVESSSLPILVQLPSPDLQNILL</sequence>
<reference evidence="2 3" key="1">
    <citation type="journal article" date="2016" name="Nat. Commun.">
        <title>Ectomycorrhizal ecology is imprinted in the genome of the dominant symbiotic fungus Cenococcum geophilum.</title>
        <authorList>
            <consortium name="DOE Joint Genome Institute"/>
            <person name="Peter M."/>
            <person name="Kohler A."/>
            <person name="Ohm R.A."/>
            <person name="Kuo A."/>
            <person name="Krutzmann J."/>
            <person name="Morin E."/>
            <person name="Arend M."/>
            <person name="Barry K.W."/>
            <person name="Binder M."/>
            <person name="Choi C."/>
            <person name="Clum A."/>
            <person name="Copeland A."/>
            <person name="Grisel N."/>
            <person name="Haridas S."/>
            <person name="Kipfer T."/>
            <person name="LaButti K."/>
            <person name="Lindquist E."/>
            <person name="Lipzen A."/>
            <person name="Maire R."/>
            <person name="Meier B."/>
            <person name="Mihaltcheva S."/>
            <person name="Molinier V."/>
            <person name="Murat C."/>
            <person name="Poggeler S."/>
            <person name="Quandt C.A."/>
            <person name="Sperisen C."/>
            <person name="Tritt A."/>
            <person name="Tisserant E."/>
            <person name="Crous P.W."/>
            <person name="Henrissat B."/>
            <person name="Nehls U."/>
            <person name="Egli S."/>
            <person name="Spatafora J.W."/>
            <person name="Grigoriev I.V."/>
            <person name="Martin F.M."/>
        </authorList>
    </citation>
    <scope>NUCLEOTIDE SEQUENCE [LARGE SCALE GENOMIC DNA]</scope>
    <source>
        <strain evidence="2 3">CBS 207.34</strain>
    </source>
</reference>
<organism evidence="2 3">
    <name type="scientific">Glonium stellatum</name>
    <dbReference type="NCBI Taxonomy" id="574774"/>
    <lineage>
        <taxon>Eukaryota</taxon>
        <taxon>Fungi</taxon>
        <taxon>Dikarya</taxon>
        <taxon>Ascomycota</taxon>
        <taxon>Pezizomycotina</taxon>
        <taxon>Dothideomycetes</taxon>
        <taxon>Pleosporomycetidae</taxon>
        <taxon>Gloniales</taxon>
        <taxon>Gloniaceae</taxon>
        <taxon>Glonium</taxon>
    </lineage>
</organism>
<feature type="chain" id="PRO_5034960624" evidence="1">
    <location>
        <begin position="19"/>
        <end position="86"/>
    </location>
</feature>
<feature type="signal peptide" evidence="1">
    <location>
        <begin position="1"/>
        <end position="18"/>
    </location>
</feature>
<evidence type="ECO:0000313" key="2">
    <source>
        <dbReference type="EMBL" id="OCL10485.1"/>
    </source>
</evidence>
<dbReference type="Proteomes" id="UP000250140">
    <property type="component" value="Unassembled WGS sequence"/>
</dbReference>